<feature type="region of interest" description="Disordered" evidence="1">
    <location>
        <begin position="26"/>
        <end position="45"/>
    </location>
</feature>
<evidence type="ECO:0000313" key="3">
    <source>
        <dbReference type="Proteomes" id="UP000019471"/>
    </source>
</evidence>
<feature type="compositionally biased region" description="Low complexity" evidence="1">
    <location>
        <begin position="74"/>
        <end position="86"/>
    </location>
</feature>
<feature type="compositionally biased region" description="Polar residues" evidence="1">
    <location>
        <begin position="376"/>
        <end position="386"/>
    </location>
</feature>
<protein>
    <submittedName>
        <fullName evidence="2">Uncharacterized protein</fullName>
    </submittedName>
</protein>
<feature type="compositionally biased region" description="Low complexity" evidence="1">
    <location>
        <begin position="431"/>
        <end position="446"/>
    </location>
</feature>
<dbReference type="HOGENOM" id="CLU_032152_1_0_1"/>
<dbReference type="OrthoDB" id="4157036at2759"/>
<dbReference type="Proteomes" id="UP000019471">
    <property type="component" value="Unassembled WGS sequence"/>
</dbReference>
<comment type="caution">
    <text evidence="2">The sequence shown here is derived from an EMBL/GenBank/DDBJ whole genome shotgun (WGS) entry which is preliminary data.</text>
</comment>
<reference evidence="2 3" key="1">
    <citation type="submission" date="2013-03" db="EMBL/GenBank/DDBJ databases">
        <title>The Genome Sequence of Cladophialophora psammophila CBS 110553.</title>
        <authorList>
            <consortium name="The Broad Institute Genomics Platform"/>
            <person name="Cuomo C."/>
            <person name="de Hoog S."/>
            <person name="Gorbushina A."/>
            <person name="Walker B."/>
            <person name="Young S.K."/>
            <person name="Zeng Q."/>
            <person name="Gargeya S."/>
            <person name="Fitzgerald M."/>
            <person name="Haas B."/>
            <person name="Abouelleil A."/>
            <person name="Allen A.W."/>
            <person name="Alvarado L."/>
            <person name="Arachchi H.M."/>
            <person name="Berlin A.M."/>
            <person name="Chapman S.B."/>
            <person name="Gainer-Dewar J."/>
            <person name="Goldberg J."/>
            <person name="Griggs A."/>
            <person name="Gujja S."/>
            <person name="Hansen M."/>
            <person name="Howarth C."/>
            <person name="Imamovic A."/>
            <person name="Ireland A."/>
            <person name="Larimer J."/>
            <person name="McCowan C."/>
            <person name="Murphy C."/>
            <person name="Pearson M."/>
            <person name="Poon T.W."/>
            <person name="Priest M."/>
            <person name="Roberts A."/>
            <person name="Saif S."/>
            <person name="Shea T."/>
            <person name="Sisk P."/>
            <person name="Sykes S."/>
            <person name="Wortman J."/>
            <person name="Nusbaum C."/>
            <person name="Birren B."/>
        </authorList>
    </citation>
    <scope>NUCLEOTIDE SEQUENCE [LARGE SCALE GENOMIC DNA]</scope>
    <source>
        <strain evidence="2 3">CBS 110553</strain>
    </source>
</reference>
<feature type="region of interest" description="Disordered" evidence="1">
    <location>
        <begin position="361"/>
        <end position="396"/>
    </location>
</feature>
<sequence length="500" mass="54363">MVEVSILNRPRATVPKFVRRIRSVPSLRPEQASSDESIPDDSIYNAEPVRSGESLPWTAEIVPDNAPNLPSAWSLPSSSRSPLSRHSTSHSKWPAPQLNPIIEHRASLNSIHPDRSNSARESVQSSVGIYRHRSFSVNDLDSVLRQDIILRNSTSSTCSEENLHRGDWCPSFPINPSKSPPVRVSTPPGLPPFGTEQATLLRLVQRQPTNRLSFWSRIWRRTFDGSDELATASPNSEGSPRASEQNQSIGPSNSVELFERTLAAIGMSAIVETPRATSTNPRASLPRGVYRANIPGPLARADDGTLVRGRFGPRASGHGIGSRNLELHPMGRLRESSAIEQAMREIDKACETTNLENSILQSGGSAVSPTVRRNGRTSNETLTSPAQLHPRSETEFSPAFTSPILRGIPTYHPRMPRTAALIESTLLSLPSGDSATGGAPSASGATGHDREWTNGKRRKQGNAWRRMWGAVKDCLTRILAGALCGLIGGNRHLSGRASRA</sequence>
<gene>
    <name evidence="2" type="ORF">A1O5_05760</name>
</gene>
<keyword evidence="3" id="KW-1185">Reference proteome</keyword>
<feature type="compositionally biased region" description="Polar residues" evidence="1">
    <location>
        <begin position="232"/>
        <end position="252"/>
    </location>
</feature>
<evidence type="ECO:0000313" key="2">
    <source>
        <dbReference type="EMBL" id="EXJ70770.1"/>
    </source>
</evidence>
<feature type="region of interest" description="Disordered" evidence="1">
    <location>
        <begin position="431"/>
        <end position="460"/>
    </location>
</feature>
<evidence type="ECO:0000256" key="1">
    <source>
        <dbReference type="SAM" id="MobiDB-lite"/>
    </source>
</evidence>
<dbReference type="AlphaFoldDB" id="W9X0A7"/>
<name>W9X0A7_9EURO</name>
<organism evidence="2 3">
    <name type="scientific">Cladophialophora psammophila CBS 110553</name>
    <dbReference type="NCBI Taxonomy" id="1182543"/>
    <lineage>
        <taxon>Eukaryota</taxon>
        <taxon>Fungi</taxon>
        <taxon>Dikarya</taxon>
        <taxon>Ascomycota</taxon>
        <taxon>Pezizomycotina</taxon>
        <taxon>Eurotiomycetes</taxon>
        <taxon>Chaetothyriomycetidae</taxon>
        <taxon>Chaetothyriales</taxon>
        <taxon>Herpotrichiellaceae</taxon>
        <taxon>Cladophialophora</taxon>
    </lineage>
</organism>
<dbReference type="RefSeq" id="XP_007744549.1">
    <property type="nucleotide sequence ID" value="XM_007746359.1"/>
</dbReference>
<feature type="region of interest" description="Disordered" evidence="1">
    <location>
        <begin position="72"/>
        <end position="96"/>
    </location>
</feature>
<dbReference type="GeneID" id="19190476"/>
<accession>W9X0A7</accession>
<dbReference type="EMBL" id="AMGX01000008">
    <property type="protein sequence ID" value="EXJ70770.1"/>
    <property type="molecule type" value="Genomic_DNA"/>
</dbReference>
<feature type="region of interest" description="Disordered" evidence="1">
    <location>
        <begin position="229"/>
        <end position="252"/>
    </location>
</feature>
<dbReference type="eggNOG" id="ENOG502RW6U">
    <property type="taxonomic scope" value="Eukaryota"/>
</dbReference>
<proteinExistence type="predicted"/>